<dbReference type="KEGG" id="bpg:Bathy03g02700"/>
<name>K8EC87_9CHLO</name>
<reference evidence="1 2" key="1">
    <citation type="submission" date="2011-10" db="EMBL/GenBank/DDBJ databases">
        <authorList>
            <person name="Genoscope - CEA"/>
        </authorList>
    </citation>
    <scope>NUCLEOTIDE SEQUENCE [LARGE SCALE GENOMIC DNA]</scope>
    <source>
        <strain evidence="1 2">RCC 1105</strain>
    </source>
</reference>
<dbReference type="RefSeq" id="XP_007514119.1">
    <property type="nucleotide sequence ID" value="XM_007514057.1"/>
</dbReference>
<dbReference type="OrthoDB" id="545589at2759"/>
<evidence type="ECO:0000313" key="2">
    <source>
        <dbReference type="Proteomes" id="UP000198341"/>
    </source>
</evidence>
<dbReference type="PANTHER" id="PTHR46586">
    <property type="entry name" value="ANKYRIN REPEAT-CONTAINING PROTEIN"/>
    <property type="match status" value="1"/>
</dbReference>
<dbReference type="EMBL" id="FO082276">
    <property type="protein sequence ID" value="CCO15556.1"/>
    <property type="molecule type" value="Genomic_DNA"/>
</dbReference>
<dbReference type="Gene3D" id="1.25.40.20">
    <property type="entry name" value="Ankyrin repeat-containing domain"/>
    <property type="match status" value="2"/>
</dbReference>
<dbReference type="Proteomes" id="UP000198341">
    <property type="component" value="Chromosome 3"/>
</dbReference>
<gene>
    <name evidence="1" type="ORF">Bathy03g02700</name>
</gene>
<dbReference type="STRING" id="41875.K8EC87"/>
<keyword evidence="2" id="KW-1185">Reference proteome</keyword>
<evidence type="ECO:0000313" key="1">
    <source>
        <dbReference type="EMBL" id="CCO15556.1"/>
    </source>
</evidence>
<dbReference type="InterPro" id="IPR052050">
    <property type="entry name" value="SecEffector_AnkRepeat"/>
</dbReference>
<dbReference type="InterPro" id="IPR036770">
    <property type="entry name" value="Ankyrin_rpt-contain_sf"/>
</dbReference>
<proteinExistence type="predicted"/>
<organism evidence="1 2">
    <name type="scientific">Bathycoccus prasinos</name>
    <dbReference type="NCBI Taxonomy" id="41875"/>
    <lineage>
        <taxon>Eukaryota</taxon>
        <taxon>Viridiplantae</taxon>
        <taxon>Chlorophyta</taxon>
        <taxon>Mamiellophyceae</taxon>
        <taxon>Mamiellales</taxon>
        <taxon>Bathycoccaceae</taxon>
        <taxon>Bathycoccus</taxon>
    </lineage>
</organism>
<dbReference type="Pfam" id="PF12796">
    <property type="entry name" value="Ank_2"/>
    <property type="match status" value="1"/>
</dbReference>
<dbReference type="InterPro" id="IPR002110">
    <property type="entry name" value="Ankyrin_rpt"/>
</dbReference>
<dbReference type="SUPFAM" id="SSF48403">
    <property type="entry name" value="Ankyrin repeat"/>
    <property type="match status" value="1"/>
</dbReference>
<sequence>MSSISTLQWSWERNVRKNTGENVWWYHSTSFCHKLAQTNKLELLKWAREEKNCNIWDAKTTVAAIKQGNVEMLKYCLENDCPTSSIVCERAAEDGQLECLKYLHEVAGVEWEGQKKGGSLAAAAAKNGHLHILKYLVEKDYDIPRPRACDEAAENGHLECLKYLREVAKAPWDKKTVLGAAENAHLHILKYLVEGRYPYFQASACALTARSGHLECLKYLHEVAKLPWDHETGESAASGGHLHILKYLAERKYSCWLSWGHDRACTLAARAGNLECLKFLREVMKMPWGKQAGVSAVIGENHNILEYLYKSKYPHFTAEMCTQAAKQDDVPALKYLRDVCKAPWDEETGNLAACSRDWEYEKKYDAFNYLVQSKFPYFTANACLNACKVDNLECLKYLLETLKVPIHRDCVREARYAGYPSDCYHYLKSKGYREPEV</sequence>
<dbReference type="GeneID" id="19016807"/>
<dbReference type="AlphaFoldDB" id="K8EC87"/>
<accession>K8EC87</accession>
<dbReference type="Pfam" id="PF13637">
    <property type="entry name" value="Ank_4"/>
    <property type="match status" value="1"/>
</dbReference>
<dbReference type="PANTHER" id="PTHR46586:SF3">
    <property type="entry name" value="ANKYRIN REPEAT-CONTAINING PROTEIN"/>
    <property type="match status" value="1"/>
</dbReference>
<dbReference type="eggNOG" id="ENOG502SS4J">
    <property type="taxonomic scope" value="Eukaryota"/>
</dbReference>
<protein>
    <submittedName>
        <fullName evidence="1">Uncharacterized protein</fullName>
    </submittedName>
</protein>